<protein>
    <submittedName>
        <fullName evidence="2">Uncharacterized protein</fullName>
    </submittedName>
</protein>
<accession>U4KLT0</accession>
<dbReference type="EMBL" id="FO681347">
    <property type="protein sequence ID" value="CCV64939.1"/>
    <property type="molecule type" value="Genomic_DNA"/>
</dbReference>
<evidence type="ECO:0000256" key="1">
    <source>
        <dbReference type="SAM" id="Phobius"/>
    </source>
</evidence>
<organism evidence="2 3">
    <name type="scientific">Alteracholeplasma palmae (strain ATCC 49389 / J233)</name>
    <name type="common">Acholeplasma palmae</name>
    <dbReference type="NCBI Taxonomy" id="1318466"/>
    <lineage>
        <taxon>Bacteria</taxon>
        <taxon>Bacillati</taxon>
        <taxon>Mycoplasmatota</taxon>
        <taxon>Mollicutes</taxon>
        <taxon>Acholeplasmatales</taxon>
        <taxon>Acholeplasmataceae</taxon>
        <taxon>Acholeplasma</taxon>
    </lineage>
</organism>
<dbReference type="STRING" id="1318466.BN85413620"/>
<reference evidence="2 3" key="1">
    <citation type="journal article" date="2013" name="J. Mol. Microbiol. Biotechnol.">
        <title>Analysis of the Complete Genomes of Acholeplasma brassicae , A. palmae and A. laidlawii and Their Comparison to the Obligate Parasites from ' Candidatus Phytoplasma'.</title>
        <authorList>
            <person name="Kube M."/>
            <person name="Siewert C."/>
            <person name="Migdoll A.M."/>
            <person name="Duduk B."/>
            <person name="Holz S."/>
            <person name="Rabus R."/>
            <person name="Seemuller E."/>
            <person name="Mitrovic J."/>
            <person name="Muller I."/>
            <person name="Buttner C."/>
            <person name="Reinhardt R."/>
        </authorList>
    </citation>
    <scope>NUCLEOTIDE SEQUENCE [LARGE SCALE GENOMIC DNA]</scope>
    <source>
        <strain evidence="2 3">J233</strain>
    </source>
</reference>
<dbReference type="Proteomes" id="UP000032740">
    <property type="component" value="Chromosome"/>
</dbReference>
<evidence type="ECO:0000313" key="3">
    <source>
        <dbReference type="Proteomes" id="UP000032740"/>
    </source>
</evidence>
<gene>
    <name evidence="2" type="ORF">BN85413620</name>
</gene>
<proteinExistence type="predicted"/>
<evidence type="ECO:0000313" key="2">
    <source>
        <dbReference type="EMBL" id="CCV64939.1"/>
    </source>
</evidence>
<dbReference type="HOGENOM" id="CLU_1227739_0_0_14"/>
<dbReference type="RefSeq" id="WP_030003822.1">
    <property type="nucleotide sequence ID" value="NC_022538.1"/>
</dbReference>
<feature type="transmembrane region" description="Helical" evidence="1">
    <location>
        <begin position="100"/>
        <end position="118"/>
    </location>
</feature>
<dbReference type="OrthoDB" id="384508at2"/>
<feature type="transmembrane region" description="Helical" evidence="1">
    <location>
        <begin position="124"/>
        <end position="141"/>
    </location>
</feature>
<keyword evidence="3" id="KW-1185">Reference proteome</keyword>
<dbReference type="AlphaFoldDB" id="U4KLT0"/>
<keyword evidence="1" id="KW-1133">Transmembrane helix</keyword>
<keyword evidence="1" id="KW-0472">Membrane</keyword>
<name>U4KLT0_ALTPJ</name>
<sequence length="225" mass="25927">MKLLPKIYKGITGEPFRVENYKGNKIEFHYLDETPFLARYASKGKFAVWTSNGIDYKLLIEKGYYETVEDLYSNEVNEIWLDFMTFAYGIQAKVTKKYNLFLLIAVLVALGATILLSQVINNDMIAFSIGMAILFVPMLLATRKQQKEIGTAIREENVNSTQKIKDVLGEKRFEDLLTAQQAYYDKYFAFEEEETTNEDEEVKEIEVVDAELVEDEEAGDKTDEQ</sequence>
<keyword evidence="1" id="KW-0812">Transmembrane</keyword>
<dbReference type="KEGG" id="apal:BN85413620"/>